<evidence type="ECO:0000256" key="6">
    <source>
        <dbReference type="SAM" id="MobiDB-lite"/>
    </source>
</evidence>
<keyword evidence="9" id="KW-1185">Reference proteome</keyword>
<protein>
    <recommendedName>
        <fullName evidence="7">C2H2-type domain-containing protein</fullName>
    </recommendedName>
</protein>
<dbReference type="Gene3D" id="3.30.160.60">
    <property type="entry name" value="Classic Zinc Finger"/>
    <property type="match status" value="7"/>
</dbReference>
<keyword evidence="4" id="KW-0862">Zinc</keyword>
<gene>
    <name evidence="8" type="ORF">HW555_012189</name>
</gene>
<feature type="domain" description="C2H2-type" evidence="7">
    <location>
        <begin position="62"/>
        <end position="89"/>
    </location>
</feature>
<evidence type="ECO:0000256" key="5">
    <source>
        <dbReference type="PROSITE-ProRule" id="PRU00042"/>
    </source>
</evidence>
<keyword evidence="2" id="KW-0677">Repeat</keyword>
<sequence>MSSETSEQDQHENDMLSMFASVWVKVEVGETEDNLPFVDPDQEVAVTVQKKKKKPPRPTETLKCQFCDYTTVYKNCLKLHIMGHSNIKPYSCDACNYTTKYPTSLHRHMLIQHNFKVTDHLQMQVYQCEICPYSSYFKWNLKAHTRKHTAEKKYKCEQCDYATAYRHNFNKHHKVHNKEEMMYKCDKCPFVTKYEGHIARHLAKIHNEVSDKARKCDMCDFSTKVQWRLNVHKRRSKQNGVLKCSFCDFETSFMCESKKHKAMHFDDAQEVKLNESSGEITVGSGVVPIPQPDESSVHEKFNNYTLDPNCEIDWHNIKVLDSNSKDRPFQCTMCSYTSRFKASVQRHFQRHHTGSLHRPYKCVNCDFSTKTKDQIALHNKRSQSDAELKCTECNYITYFKCQFATHQKCHYAHKCPDCGYTCKHKYEFQRHMSMAHMGNTLQCRFCDYKAVRKESLLCHETIHTGNKPFKCKFCEYKSVRKSLLDNHLRKRHSDVLGERVVVKDSKIASLKVPIKSKDLVEGLKDRNVTMEELIDEQNKKDYASGGQTLRRRVPQPSAE</sequence>
<dbReference type="InterPro" id="IPR050688">
    <property type="entry name" value="Zinc_finger/UBP_domain"/>
</dbReference>
<feature type="region of interest" description="Disordered" evidence="6">
    <location>
        <begin position="537"/>
        <end position="559"/>
    </location>
</feature>
<proteinExistence type="predicted"/>
<dbReference type="InterPro" id="IPR013087">
    <property type="entry name" value="Znf_C2H2_type"/>
</dbReference>
<feature type="domain" description="C2H2-type" evidence="7">
    <location>
        <begin position="413"/>
        <end position="441"/>
    </location>
</feature>
<name>A0A835G6C8_SPOEX</name>
<evidence type="ECO:0000256" key="2">
    <source>
        <dbReference type="ARBA" id="ARBA00022737"/>
    </source>
</evidence>
<feature type="domain" description="C2H2-type" evidence="7">
    <location>
        <begin position="441"/>
        <end position="468"/>
    </location>
</feature>
<dbReference type="EMBL" id="JACKWZ010000419">
    <property type="protein sequence ID" value="KAF9407958.1"/>
    <property type="molecule type" value="Genomic_DNA"/>
</dbReference>
<dbReference type="GO" id="GO:0045944">
    <property type="term" value="P:positive regulation of transcription by RNA polymerase II"/>
    <property type="evidence" value="ECO:0007669"/>
    <property type="project" value="TreeGrafter"/>
</dbReference>
<keyword evidence="1" id="KW-0479">Metal-binding</keyword>
<dbReference type="AlphaFoldDB" id="A0A835G6C8"/>
<feature type="domain" description="C2H2-type" evidence="7">
    <location>
        <begin position="126"/>
        <end position="153"/>
    </location>
</feature>
<keyword evidence="3 5" id="KW-0863">Zinc-finger</keyword>
<dbReference type="SMART" id="SM00355">
    <property type="entry name" value="ZnF_C2H2"/>
    <property type="match status" value="13"/>
</dbReference>
<dbReference type="InterPro" id="IPR036236">
    <property type="entry name" value="Znf_C2H2_sf"/>
</dbReference>
<accession>A0A835G6C8</accession>
<evidence type="ECO:0000256" key="3">
    <source>
        <dbReference type="ARBA" id="ARBA00022771"/>
    </source>
</evidence>
<dbReference type="Pfam" id="PF00096">
    <property type="entry name" value="zf-C2H2"/>
    <property type="match status" value="2"/>
</dbReference>
<evidence type="ECO:0000256" key="1">
    <source>
        <dbReference type="ARBA" id="ARBA00022723"/>
    </source>
</evidence>
<evidence type="ECO:0000313" key="8">
    <source>
        <dbReference type="EMBL" id="KAF9407958.1"/>
    </source>
</evidence>
<dbReference type="PROSITE" id="PS50157">
    <property type="entry name" value="ZINC_FINGER_C2H2_2"/>
    <property type="match status" value="5"/>
</dbReference>
<evidence type="ECO:0000259" key="7">
    <source>
        <dbReference type="PROSITE" id="PS50157"/>
    </source>
</evidence>
<dbReference type="GO" id="GO:0008270">
    <property type="term" value="F:zinc ion binding"/>
    <property type="evidence" value="ECO:0007669"/>
    <property type="project" value="UniProtKB-KW"/>
</dbReference>
<evidence type="ECO:0000256" key="4">
    <source>
        <dbReference type="ARBA" id="ARBA00022833"/>
    </source>
</evidence>
<dbReference type="SUPFAM" id="SSF57667">
    <property type="entry name" value="beta-beta-alpha zinc fingers"/>
    <property type="match status" value="4"/>
</dbReference>
<reference evidence="8" key="1">
    <citation type="submission" date="2020-08" db="EMBL/GenBank/DDBJ databases">
        <title>Spodoptera exigua strain:BAW_Kor-Di-RS1 Genome sequencing and assembly.</title>
        <authorList>
            <person name="Kim J."/>
            <person name="Nam H.Y."/>
            <person name="Kwon M."/>
            <person name="Choi J.H."/>
            <person name="Cho S.R."/>
            <person name="Kim G.-H."/>
        </authorList>
    </citation>
    <scope>NUCLEOTIDE SEQUENCE</scope>
    <source>
        <strain evidence="8">BAW_Kor-Di-RS1</strain>
        <tissue evidence="8">Whole-body</tissue>
    </source>
</reference>
<dbReference type="PANTHER" id="PTHR24403">
    <property type="entry name" value="ZINC FINGER PROTEIN"/>
    <property type="match status" value="1"/>
</dbReference>
<dbReference type="GO" id="GO:0005634">
    <property type="term" value="C:nucleus"/>
    <property type="evidence" value="ECO:0007669"/>
    <property type="project" value="TreeGrafter"/>
</dbReference>
<comment type="caution">
    <text evidence="8">The sequence shown here is derived from an EMBL/GenBank/DDBJ whole genome shotgun (WGS) entry which is preliminary data.</text>
</comment>
<feature type="domain" description="C2H2-type" evidence="7">
    <location>
        <begin position="154"/>
        <end position="181"/>
    </location>
</feature>
<dbReference type="Proteomes" id="UP000648187">
    <property type="component" value="Unassembled WGS sequence"/>
</dbReference>
<organism evidence="8 9">
    <name type="scientific">Spodoptera exigua</name>
    <name type="common">Beet armyworm</name>
    <name type="synonym">Noctua fulgens</name>
    <dbReference type="NCBI Taxonomy" id="7107"/>
    <lineage>
        <taxon>Eukaryota</taxon>
        <taxon>Metazoa</taxon>
        <taxon>Ecdysozoa</taxon>
        <taxon>Arthropoda</taxon>
        <taxon>Hexapoda</taxon>
        <taxon>Insecta</taxon>
        <taxon>Pterygota</taxon>
        <taxon>Neoptera</taxon>
        <taxon>Endopterygota</taxon>
        <taxon>Lepidoptera</taxon>
        <taxon>Glossata</taxon>
        <taxon>Ditrysia</taxon>
        <taxon>Noctuoidea</taxon>
        <taxon>Noctuidae</taxon>
        <taxon>Amphipyrinae</taxon>
        <taxon>Spodoptera</taxon>
    </lineage>
</organism>
<evidence type="ECO:0000313" key="9">
    <source>
        <dbReference type="Proteomes" id="UP000648187"/>
    </source>
</evidence>
<dbReference type="PANTHER" id="PTHR24403:SF67">
    <property type="entry name" value="FI01116P-RELATED"/>
    <property type="match status" value="1"/>
</dbReference>
<dbReference type="PROSITE" id="PS00028">
    <property type="entry name" value="ZINC_FINGER_C2H2_1"/>
    <property type="match status" value="1"/>
</dbReference>